<evidence type="ECO:0000313" key="6">
    <source>
        <dbReference type="Proteomes" id="UP000237798"/>
    </source>
</evidence>
<reference evidence="5 6" key="1">
    <citation type="submission" date="2018-03" db="EMBL/GenBank/DDBJ databases">
        <title>Genome sequence of Clostridium luticellarii DSM 29923.</title>
        <authorList>
            <person name="Poehlein A."/>
            <person name="Daniel R."/>
        </authorList>
    </citation>
    <scope>NUCLEOTIDE SEQUENCE [LARGE SCALE GENOMIC DNA]</scope>
    <source>
        <strain evidence="5 6">DSM 29923</strain>
    </source>
</reference>
<comment type="caution">
    <text evidence="5">The sequence shown here is derived from an EMBL/GenBank/DDBJ whole genome shotgun (WGS) entry which is preliminary data.</text>
</comment>
<keyword evidence="3" id="KW-0411">Iron-sulfur</keyword>
<keyword evidence="2" id="KW-0408">Iron</keyword>
<proteinExistence type="predicted"/>
<keyword evidence="1" id="KW-0479">Metal-binding</keyword>
<dbReference type="EMBL" id="PVXP01000037">
    <property type="protein sequence ID" value="PRR84467.1"/>
    <property type="molecule type" value="Genomic_DNA"/>
</dbReference>
<dbReference type="GO" id="GO:0046872">
    <property type="term" value="F:metal ion binding"/>
    <property type="evidence" value="ECO:0007669"/>
    <property type="project" value="UniProtKB-KW"/>
</dbReference>
<dbReference type="InterPro" id="IPR017900">
    <property type="entry name" value="4Fe4S_Fe_S_CS"/>
</dbReference>
<dbReference type="Proteomes" id="UP000237798">
    <property type="component" value="Unassembled WGS sequence"/>
</dbReference>
<dbReference type="NCBIfam" id="TIGR02910">
    <property type="entry name" value="sulfite_red_A"/>
    <property type="match status" value="1"/>
</dbReference>
<dbReference type="PROSITE" id="PS00198">
    <property type="entry name" value="4FE4S_FER_1"/>
    <property type="match status" value="2"/>
</dbReference>
<evidence type="ECO:0000256" key="2">
    <source>
        <dbReference type="ARBA" id="ARBA00023004"/>
    </source>
</evidence>
<dbReference type="PROSITE" id="PS51379">
    <property type="entry name" value="4FE4S_FER_2"/>
    <property type="match status" value="2"/>
</dbReference>
<feature type="domain" description="4Fe-4S ferredoxin-type" evidence="4">
    <location>
        <begin position="215"/>
        <end position="248"/>
    </location>
</feature>
<dbReference type="PANTHER" id="PTHR40447:SF1">
    <property type="entry name" value="ANAEROBIC SULFITE REDUCTASE SUBUNIT A"/>
    <property type="match status" value="1"/>
</dbReference>
<evidence type="ECO:0000256" key="1">
    <source>
        <dbReference type="ARBA" id="ARBA00022723"/>
    </source>
</evidence>
<evidence type="ECO:0000259" key="4">
    <source>
        <dbReference type="PROSITE" id="PS51379"/>
    </source>
</evidence>
<dbReference type="InterPro" id="IPR017896">
    <property type="entry name" value="4Fe4S_Fe-S-bd"/>
</dbReference>
<name>A0A2T0BKS4_9CLOT</name>
<gene>
    <name evidence="5" type="primary">asrA_3</name>
    <name evidence="5" type="ORF">CLLU_23950</name>
</gene>
<feature type="domain" description="4Fe-4S ferredoxin-type" evidence="4">
    <location>
        <begin position="301"/>
        <end position="329"/>
    </location>
</feature>
<dbReference type="Pfam" id="PF17179">
    <property type="entry name" value="Fer4_22"/>
    <property type="match status" value="1"/>
</dbReference>
<organism evidence="5 6">
    <name type="scientific">Clostridium luticellarii</name>
    <dbReference type="NCBI Taxonomy" id="1691940"/>
    <lineage>
        <taxon>Bacteria</taxon>
        <taxon>Bacillati</taxon>
        <taxon>Bacillota</taxon>
        <taxon>Clostridia</taxon>
        <taxon>Eubacteriales</taxon>
        <taxon>Clostridiaceae</taxon>
        <taxon>Clostridium</taxon>
    </lineage>
</organism>
<dbReference type="PANTHER" id="PTHR40447">
    <property type="entry name" value="ANAEROBIC SULFITE REDUCTASE SUBUNIT A"/>
    <property type="match status" value="1"/>
</dbReference>
<dbReference type="GO" id="GO:0051536">
    <property type="term" value="F:iron-sulfur cluster binding"/>
    <property type="evidence" value="ECO:0007669"/>
    <property type="project" value="UniProtKB-KW"/>
</dbReference>
<keyword evidence="6" id="KW-1185">Reference proteome</keyword>
<dbReference type="OrthoDB" id="9795302at2"/>
<dbReference type="RefSeq" id="WP_106010010.1">
    <property type="nucleotide sequence ID" value="NZ_JALCPJ010000047.1"/>
</dbReference>
<evidence type="ECO:0000256" key="3">
    <source>
        <dbReference type="ARBA" id="ARBA00023014"/>
    </source>
</evidence>
<dbReference type="SUPFAM" id="SSF46548">
    <property type="entry name" value="alpha-helical ferredoxin"/>
    <property type="match status" value="1"/>
</dbReference>
<protein>
    <submittedName>
        <fullName evidence="5">Anaerobic sulfite reductase subunit A</fullName>
    </submittedName>
</protein>
<dbReference type="InterPro" id="IPR014259">
    <property type="entry name" value="Sulphite_reductase_A"/>
</dbReference>
<sequence>MGYYVSSERMDKIIDELKKEYKIYAPKRFENRGWKPNTDLIRYAEINSVSEIVYDEKSDFSPKEVFYPISQTLLYFTEDKCIESSIDDSKNIILFARPCDINGIKRLDTIFLKNGDKEDNYYKRLRDKIKIFMMECRKGWDNCFCVSMGSNRTDNYSAAVRFEDNGLLIEVKDEEFKKYFSGETSRDFTPEFVQQNQTKVKLPKIDNIDLLRKVYNLKLWDSFNTKCISCGACNTVCGTCSCFDTTDIIYNETSRRGERRRVWSSCMLEEFTTMAGGHKVRETAGKRMRFKTLHKVYDYNARFGGTEHMCVGCGRCSRRCPEEISFSDTINSLSDEIEKISSEEPSSREVNK</sequence>
<evidence type="ECO:0000313" key="5">
    <source>
        <dbReference type="EMBL" id="PRR84467.1"/>
    </source>
</evidence>
<dbReference type="AlphaFoldDB" id="A0A2T0BKS4"/>
<accession>A0A2T0BKS4</accession>